<name>A0A0A9FTI3_ARUDO</name>
<reference evidence="1" key="2">
    <citation type="journal article" date="2015" name="Data Brief">
        <title>Shoot transcriptome of the giant reed, Arundo donax.</title>
        <authorList>
            <person name="Barrero R.A."/>
            <person name="Guerrero F.D."/>
            <person name="Moolhuijzen P."/>
            <person name="Goolsby J.A."/>
            <person name="Tidwell J."/>
            <person name="Bellgard S.E."/>
            <person name="Bellgard M.I."/>
        </authorList>
    </citation>
    <scope>NUCLEOTIDE SEQUENCE</scope>
    <source>
        <tissue evidence="1">Shoot tissue taken approximately 20 cm above the soil surface</tissue>
    </source>
</reference>
<proteinExistence type="predicted"/>
<reference evidence="1" key="1">
    <citation type="submission" date="2014-09" db="EMBL/GenBank/DDBJ databases">
        <authorList>
            <person name="Magalhaes I.L.F."/>
            <person name="Oliveira U."/>
            <person name="Santos F.R."/>
            <person name="Vidigal T.H.D.A."/>
            <person name="Brescovit A.D."/>
            <person name="Santos A.J."/>
        </authorList>
    </citation>
    <scope>NUCLEOTIDE SEQUENCE</scope>
    <source>
        <tissue evidence="1">Shoot tissue taken approximately 20 cm above the soil surface</tissue>
    </source>
</reference>
<protein>
    <submittedName>
        <fullName evidence="1">Uncharacterized protein</fullName>
    </submittedName>
</protein>
<dbReference type="EMBL" id="GBRH01186298">
    <property type="protein sequence ID" value="JAE11598.1"/>
    <property type="molecule type" value="Transcribed_RNA"/>
</dbReference>
<organism evidence="1">
    <name type="scientific">Arundo donax</name>
    <name type="common">Giant reed</name>
    <name type="synonym">Donax arundinaceus</name>
    <dbReference type="NCBI Taxonomy" id="35708"/>
    <lineage>
        <taxon>Eukaryota</taxon>
        <taxon>Viridiplantae</taxon>
        <taxon>Streptophyta</taxon>
        <taxon>Embryophyta</taxon>
        <taxon>Tracheophyta</taxon>
        <taxon>Spermatophyta</taxon>
        <taxon>Magnoliopsida</taxon>
        <taxon>Liliopsida</taxon>
        <taxon>Poales</taxon>
        <taxon>Poaceae</taxon>
        <taxon>PACMAD clade</taxon>
        <taxon>Arundinoideae</taxon>
        <taxon>Arundineae</taxon>
        <taxon>Arundo</taxon>
    </lineage>
</organism>
<dbReference type="AlphaFoldDB" id="A0A0A9FTI3"/>
<sequence>MIDPIKTAIPVIAIAKSSCLRCEP</sequence>
<accession>A0A0A9FTI3</accession>
<evidence type="ECO:0000313" key="1">
    <source>
        <dbReference type="EMBL" id="JAE11598.1"/>
    </source>
</evidence>